<gene>
    <name evidence="1" type="ORF">A5779_19025</name>
</gene>
<name>A0A1A0WCD8_MYCPR</name>
<sequence>MNTPDTLDLNTTGHTPNHCLSLGMGVESVAILLRWINEPDTRDLDLRDFVAISAMTGDEFDSTSRDMEEVVLPAMRRAGVRFVQVGRNRLNTTKAGDGITVFSETDNPTRLHIQGDFALSSELLSGGTIPQLGGARRCSARAKGIVLDATIARITAGQPFEHYIGFHTGEMTRVRRDQEYNTALRTGRYPLLDWGWSREDAAAYLLEATGRSFTKSCCTYCPLALATATGRQNTLERYRQEPDSGAKALFVEHVSLCFNHRQGLTGEKRLIDAVTDAGLSEVLDRFHQRIAATGHAIYELRRLTRPCTGTSPMIARSVRRLHTGARADLQRQLLTLPGTPVTGPAAITRVVVRERDESTNWAEQFYVIAPNVTADKQRPQFDAWWSQLTAPMELFAV</sequence>
<evidence type="ECO:0000313" key="2">
    <source>
        <dbReference type="Proteomes" id="UP000094008"/>
    </source>
</evidence>
<dbReference type="RefSeq" id="WP_064880065.1">
    <property type="nucleotide sequence ID" value="NZ_LZSY01000047.1"/>
</dbReference>
<reference evidence="2" key="1">
    <citation type="submission" date="2016-06" db="EMBL/GenBank/DDBJ databases">
        <authorList>
            <person name="Sutton G."/>
            <person name="Brinkac L."/>
            <person name="Sanka R."/>
            <person name="Adams M."/>
            <person name="Lau E."/>
            <person name="Mehaffy C."/>
            <person name="Tameris M."/>
            <person name="Hatherill M."/>
            <person name="Hanekom W."/>
            <person name="Mahomed H."/>
            <person name="Mcshane H."/>
        </authorList>
    </citation>
    <scope>NUCLEOTIDE SEQUENCE [LARGE SCALE GENOMIC DNA]</scope>
    <source>
        <strain evidence="2">852002-10433_SCH5171157</strain>
    </source>
</reference>
<evidence type="ECO:0000313" key="1">
    <source>
        <dbReference type="EMBL" id="OBB94876.1"/>
    </source>
</evidence>
<protein>
    <submittedName>
        <fullName evidence="1">Uncharacterized protein</fullName>
    </submittedName>
</protein>
<comment type="caution">
    <text evidence="1">The sequence shown here is derived from an EMBL/GenBank/DDBJ whole genome shotgun (WGS) entry which is preliminary data.</text>
</comment>
<accession>A0A1A0WCD8</accession>
<dbReference type="Proteomes" id="UP000094008">
    <property type="component" value="Unassembled WGS sequence"/>
</dbReference>
<proteinExistence type="predicted"/>
<dbReference type="EMBL" id="LZSY01000047">
    <property type="protein sequence ID" value="OBB94876.1"/>
    <property type="molecule type" value="Genomic_DNA"/>
</dbReference>
<dbReference type="AlphaFoldDB" id="A0A1A0WCD8"/>
<organism evidence="1 2">
    <name type="scientific">Mycolicibacterium peregrinum</name>
    <name type="common">Mycobacterium peregrinum</name>
    <dbReference type="NCBI Taxonomy" id="43304"/>
    <lineage>
        <taxon>Bacteria</taxon>
        <taxon>Bacillati</taxon>
        <taxon>Actinomycetota</taxon>
        <taxon>Actinomycetes</taxon>
        <taxon>Mycobacteriales</taxon>
        <taxon>Mycobacteriaceae</taxon>
        <taxon>Mycolicibacterium</taxon>
    </lineage>
</organism>